<dbReference type="Pfam" id="PF00226">
    <property type="entry name" value="DnaJ"/>
    <property type="match status" value="1"/>
</dbReference>
<proteinExistence type="predicted"/>
<evidence type="ECO:0000259" key="2">
    <source>
        <dbReference type="PROSITE" id="PS50076"/>
    </source>
</evidence>
<keyword evidence="4" id="KW-1185">Reference proteome</keyword>
<dbReference type="eggNOG" id="KOG0714">
    <property type="taxonomic scope" value="Eukaryota"/>
</dbReference>
<reference evidence="3 4" key="1">
    <citation type="submission" date="2009-11" db="EMBL/GenBank/DDBJ databases">
        <title>Annotation of Allomyces macrogynus ATCC 38327.</title>
        <authorList>
            <consortium name="The Broad Institute Genome Sequencing Platform"/>
            <person name="Russ C."/>
            <person name="Cuomo C."/>
            <person name="Burger G."/>
            <person name="Gray M.W."/>
            <person name="Holland P.W.H."/>
            <person name="King N."/>
            <person name="Lang F.B.F."/>
            <person name="Roger A.J."/>
            <person name="Ruiz-Trillo I."/>
            <person name="Young S.K."/>
            <person name="Zeng Q."/>
            <person name="Gargeya S."/>
            <person name="Fitzgerald M."/>
            <person name="Haas B."/>
            <person name="Abouelleil A."/>
            <person name="Alvarado L."/>
            <person name="Arachchi H.M."/>
            <person name="Berlin A."/>
            <person name="Chapman S.B."/>
            <person name="Gearin G."/>
            <person name="Goldberg J."/>
            <person name="Griggs A."/>
            <person name="Gujja S."/>
            <person name="Hansen M."/>
            <person name="Heiman D."/>
            <person name="Howarth C."/>
            <person name="Larimer J."/>
            <person name="Lui A."/>
            <person name="MacDonald P.J.P."/>
            <person name="McCowen C."/>
            <person name="Montmayeur A."/>
            <person name="Murphy C."/>
            <person name="Neiman D."/>
            <person name="Pearson M."/>
            <person name="Priest M."/>
            <person name="Roberts A."/>
            <person name="Saif S."/>
            <person name="Shea T."/>
            <person name="Sisk P."/>
            <person name="Stolte C."/>
            <person name="Sykes S."/>
            <person name="Wortman J."/>
            <person name="Nusbaum C."/>
            <person name="Birren B."/>
        </authorList>
    </citation>
    <scope>NUCLEOTIDE SEQUENCE [LARGE SCALE GENOMIC DNA]</scope>
    <source>
        <strain evidence="3 4">ATCC 38327</strain>
    </source>
</reference>
<accession>A0A0L0T5Y6</accession>
<sequence length="223" mass="25464">MLARGLQPAVRRSAVVSNMNPAIRRLSIFSTVPRIEATTARAATSASRRVMATASFYDVLEVTPAADKRKIKASYYRLSKLHHPDVNTSPEAKAKFLALSEAYETLGNDHKRREYDRTRLRHSTSNLRHTPRNSARNNVRERKYGVHEAAARSKHYNHDAHQRGHYGMGDSKGSAWHQDRMERKRQEEYDAWQAELEKGRAHTKESWVLGIGLSLLALFAAFR</sequence>
<dbReference type="SMART" id="SM00271">
    <property type="entry name" value="DnaJ"/>
    <property type="match status" value="1"/>
</dbReference>
<feature type="domain" description="J" evidence="2">
    <location>
        <begin position="55"/>
        <end position="119"/>
    </location>
</feature>
<dbReference type="CDD" id="cd06257">
    <property type="entry name" value="DnaJ"/>
    <property type="match status" value="1"/>
</dbReference>
<dbReference type="EMBL" id="GG745364">
    <property type="protein sequence ID" value="KNE70167.1"/>
    <property type="molecule type" value="Genomic_DNA"/>
</dbReference>
<protein>
    <recommendedName>
        <fullName evidence="2">J domain-containing protein</fullName>
    </recommendedName>
</protein>
<dbReference type="InterPro" id="IPR053025">
    <property type="entry name" value="Mito_ATP_Synthase-Asso"/>
</dbReference>
<dbReference type="PANTHER" id="PTHR44873">
    <property type="entry name" value="DNAJ HOMOLOG SUBFAMILY C MEMBER 30, MITOCHONDRIAL"/>
    <property type="match status" value="1"/>
</dbReference>
<dbReference type="STRING" id="578462.A0A0L0T5Y6"/>
<evidence type="ECO:0000313" key="3">
    <source>
        <dbReference type="EMBL" id="KNE70167.1"/>
    </source>
</evidence>
<dbReference type="OrthoDB" id="445556at2759"/>
<dbReference type="AlphaFoldDB" id="A0A0L0T5Y6"/>
<gene>
    <name evidence="3" type="ORF">AMAG_15138</name>
</gene>
<dbReference type="PANTHER" id="PTHR44873:SF1">
    <property type="entry name" value="DNAJ HOMOLOG SUBFAMILY C MEMBER 30, MITOCHONDRIAL"/>
    <property type="match status" value="1"/>
</dbReference>
<feature type="region of interest" description="Disordered" evidence="1">
    <location>
        <begin position="149"/>
        <end position="174"/>
    </location>
</feature>
<dbReference type="SUPFAM" id="SSF46565">
    <property type="entry name" value="Chaperone J-domain"/>
    <property type="match status" value="1"/>
</dbReference>
<dbReference type="InterPro" id="IPR001623">
    <property type="entry name" value="DnaJ_domain"/>
</dbReference>
<dbReference type="PRINTS" id="PR00625">
    <property type="entry name" value="JDOMAIN"/>
</dbReference>
<dbReference type="OMA" id="VARMCAY"/>
<dbReference type="Proteomes" id="UP000054350">
    <property type="component" value="Unassembled WGS sequence"/>
</dbReference>
<dbReference type="VEuPathDB" id="FungiDB:AMAG_15138"/>
<dbReference type="PROSITE" id="PS50076">
    <property type="entry name" value="DNAJ_2"/>
    <property type="match status" value="1"/>
</dbReference>
<name>A0A0L0T5Y6_ALLM3</name>
<dbReference type="InterPro" id="IPR036869">
    <property type="entry name" value="J_dom_sf"/>
</dbReference>
<reference evidence="4" key="2">
    <citation type="submission" date="2009-11" db="EMBL/GenBank/DDBJ databases">
        <title>The Genome Sequence of Allomyces macrogynus strain ATCC 38327.</title>
        <authorList>
            <consortium name="The Broad Institute Genome Sequencing Platform"/>
            <person name="Russ C."/>
            <person name="Cuomo C."/>
            <person name="Shea T."/>
            <person name="Young S.K."/>
            <person name="Zeng Q."/>
            <person name="Koehrsen M."/>
            <person name="Haas B."/>
            <person name="Borodovsky M."/>
            <person name="Guigo R."/>
            <person name="Alvarado L."/>
            <person name="Berlin A."/>
            <person name="Borenstein D."/>
            <person name="Chen Z."/>
            <person name="Engels R."/>
            <person name="Freedman E."/>
            <person name="Gellesch M."/>
            <person name="Goldberg J."/>
            <person name="Griggs A."/>
            <person name="Gujja S."/>
            <person name="Heiman D."/>
            <person name="Hepburn T."/>
            <person name="Howarth C."/>
            <person name="Jen D."/>
            <person name="Larson L."/>
            <person name="Lewis B."/>
            <person name="Mehta T."/>
            <person name="Park D."/>
            <person name="Pearson M."/>
            <person name="Roberts A."/>
            <person name="Saif S."/>
            <person name="Shenoy N."/>
            <person name="Sisk P."/>
            <person name="Stolte C."/>
            <person name="Sykes S."/>
            <person name="Walk T."/>
            <person name="White J."/>
            <person name="Yandava C."/>
            <person name="Burger G."/>
            <person name="Gray M.W."/>
            <person name="Holland P.W.H."/>
            <person name="King N."/>
            <person name="Lang F.B.F."/>
            <person name="Roger A.J."/>
            <person name="Ruiz-Trillo I."/>
            <person name="Lander E."/>
            <person name="Nusbaum C."/>
        </authorList>
    </citation>
    <scope>NUCLEOTIDE SEQUENCE [LARGE SCALE GENOMIC DNA]</scope>
    <source>
        <strain evidence="4">ATCC 38327</strain>
    </source>
</reference>
<dbReference type="Gene3D" id="1.10.287.110">
    <property type="entry name" value="DnaJ domain"/>
    <property type="match status" value="1"/>
</dbReference>
<organism evidence="3 4">
    <name type="scientific">Allomyces macrogynus (strain ATCC 38327)</name>
    <name type="common">Allomyces javanicus var. macrogynus</name>
    <dbReference type="NCBI Taxonomy" id="578462"/>
    <lineage>
        <taxon>Eukaryota</taxon>
        <taxon>Fungi</taxon>
        <taxon>Fungi incertae sedis</taxon>
        <taxon>Blastocladiomycota</taxon>
        <taxon>Blastocladiomycetes</taxon>
        <taxon>Blastocladiales</taxon>
        <taxon>Blastocladiaceae</taxon>
        <taxon>Allomyces</taxon>
    </lineage>
</organism>
<feature type="compositionally biased region" description="Basic and acidic residues" evidence="1">
    <location>
        <begin position="149"/>
        <end position="162"/>
    </location>
</feature>
<evidence type="ECO:0000256" key="1">
    <source>
        <dbReference type="SAM" id="MobiDB-lite"/>
    </source>
</evidence>
<evidence type="ECO:0000313" key="4">
    <source>
        <dbReference type="Proteomes" id="UP000054350"/>
    </source>
</evidence>